<feature type="non-terminal residue" evidence="8">
    <location>
        <position position="1"/>
    </location>
</feature>
<evidence type="ECO:0000256" key="5">
    <source>
        <dbReference type="ARBA" id="ARBA00022729"/>
    </source>
</evidence>
<keyword evidence="7" id="KW-1133">Transmembrane helix</keyword>
<protein>
    <recommendedName>
        <fullName evidence="6">S-protein homolog</fullName>
    </recommendedName>
</protein>
<dbReference type="PANTHER" id="PTHR31232">
    <property type="match status" value="1"/>
</dbReference>
<feature type="transmembrane region" description="Helical" evidence="7">
    <location>
        <begin position="41"/>
        <end position="68"/>
    </location>
</feature>
<dbReference type="Proteomes" id="UP000030748">
    <property type="component" value="Unassembled WGS sequence"/>
</dbReference>
<evidence type="ECO:0000313" key="9">
    <source>
        <dbReference type="Proteomes" id="UP000030748"/>
    </source>
</evidence>
<organism evidence="8 9">
    <name type="scientific">Erythranthe guttata</name>
    <name type="common">Yellow monkey flower</name>
    <name type="synonym">Mimulus guttatus</name>
    <dbReference type="NCBI Taxonomy" id="4155"/>
    <lineage>
        <taxon>Eukaryota</taxon>
        <taxon>Viridiplantae</taxon>
        <taxon>Streptophyta</taxon>
        <taxon>Embryophyta</taxon>
        <taxon>Tracheophyta</taxon>
        <taxon>Spermatophyta</taxon>
        <taxon>Magnoliopsida</taxon>
        <taxon>eudicotyledons</taxon>
        <taxon>Gunneridae</taxon>
        <taxon>Pentapetalae</taxon>
        <taxon>asterids</taxon>
        <taxon>lamiids</taxon>
        <taxon>Lamiales</taxon>
        <taxon>Phrymaceae</taxon>
        <taxon>Erythranthe</taxon>
    </lineage>
</organism>
<reference evidence="8 9" key="1">
    <citation type="journal article" date="2013" name="Proc. Natl. Acad. Sci. U.S.A.">
        <title>Fine-scale variation in meiotic recombination in Mimulus inferred from population shotgun sequencing.</title>
        <authorList>
            <person name="Hellsten U."/>
            <person name="Wright K.M."/>
            <person name="Jenkins J."/>
            <person name="Shu S."/>
            <person name="Yuan Y."/>
            <person name="Wessler S.R."/>
            <person name="Schmutz J."/>
            <person name="Willis J.H."/>
            <person name="Rokhsar D.S."/>
        </authorList>
    </citation>
    <scope>NUCLEOTIDE SEQUENCE [LARGE SCALE GENOMIC DNA]</scope>
    <source>
        <strain evidence="9">cv. DUN x IM62</strain>
    </source>
</reference>
<dbReference type="GO" id="GO:0060320">
    <property type="term" value="P:rejection of self pollen"/>
    <property type="evidence" value="ECO:0007669"/>
    <property type="project" value="UniProtKB-KW"/>
</dbReference>
<dbReference type="GO" id="GO:0005576">
    <property type="term" value="C:extracellular region"/>
    <property type="evidence" value="ECO:0007669"/>
    <property type="project" value="UniProtKB-SubCell"/>
</dbReference>
<dbReference type="PANTHER" id="PTHR31232:SF156">
    <property type="entry name" value="PLANT SELF-INCOMPATIBILITY PROTEIN S1 FAMILY-RELATED"/>
    <property type="match status" value="1"/>
</dbReference>
<evidence type="ECO:0000256" key="4">
    <source>
        <dbReference type="ARBA" id="ARBA00022525"/>
    </source>
</evidence>
<keyword evidence="9" id="KW-1185">Reference proteome</keyword>
<name>A0A022S2H5_ERYGU</name>
<dbReference type="Pfam" id="PF05938">
    <property type="entry name" value="Self-incomp_S1"/>
    <property type="match status" value="1"/>
</dbReference>
<sequence length="132" mass="15592">RDDDPRIERKSPNQLFHANLDDDDSRIDLNLLKRLSCRGVAILQITSSIMSPPSITIFFLIILSLNFCHESEAMRRHLIKNFNRMREGTPALSVHCASKKDDLGYRHLYTGQYFNWSFRSNFWGNTLFFYRF</sequence>
<evidence type="ECO:0000256" key="1">
    <source>
        <dbReference type="ARBA" id="ARBA00004613"/>
    </source>
</evidence>
<keyword evidence="3 6" id="KW-0713">Self-incompatibility</keyword>
<dbReference type="EMBL" id="KI630171">
    <property type="protein sequence ID" value="EYU46436.1"/>
    <property type="molecule type" value="Genomic_DNA"/>
</dbReference>
<comment type="subcellular location">
    <subcellularLocation>
        <location evidence="1 6">Secreted</location>
    </subcellularLocation>
</comment>
<evidence type="ECO:0000313" key="8">
    <source>
        <dbReference type="EMBL" id="EYU46436.1"/>
    </source>
</evidence>
<dbReference type="InterPro" id="IPR010264">
    <property type="entry name" value="Self-incomp_S1"/>
</dbReference>
<evidence type="ECO:0000256" key="3">
    <source>
        <dbReference type="ARBA" id="ARBA00022471"/>
    </source>
</evidence>
<gene>
    <name evidence="8" type="ORF">MIMGU_mgv11b015226mg</name>
</gene>
<keyword evidence="4 6" id="KW-0964">Secreted</keyword>
<proteinExistence type="inferred from homology"/>
<keyword evidence="7" id="KW-0812">Transmembrane</keyword>
<keyword evidence="5" id="KW-0732">Signal</keyword>
<evidence type="ECO:0000256" key="2">
    <source>
        <dbReference type="ARBA" id="ARBA00005581"/>
    </source>
</evidence>
<dbReference type="AlphaFoldDB" id="A0A022S2H5"/>
<keyword evidence="7" id="KW-0472">Membrane</keyword>
<comment type="similarity">
    <text evidence="2 6">Belongs to the plant self-incompatibility (S1) protein family.</text>
</comment>
<evidence type="ECO:0000256" key="7">
    <source>
        <dbReference type="SAM" id="Phobius"/>
    </source>
</evidence>
<evidence type="ECO:0000256" key="6">
    <source>
        <dbReference type="RuleBase" id="RU367044"/>
    </source>
</evidence>
<accession>A0A022S2H5</accession>